<dbReference type="GO" id="GO:0004888">
    <property type="term" value="F:transmembrane signaling receptor activity"/>
    <property type="evidence" value="ECO:0007669"/>
    <property type="project" value="InterPro"/>
</dbReference>
<keyword evidence="9" id="KW-1185">Reference proteome</keyword>
<feature type="transmembrane region" description="Helical" evidence="5">
    <location>
        <begin position="259"/>
        <end position="281"/>
    </location>
</feature>
<proteinExistence type="inferred from homology"/>
<dbReference type="RefSeq" id="XP_023930299.1">
    <property type="nucleotide sequence ID" value="XM_024074531.1"/>
</dbReference>
<dbReference type="Pfam" id="PF02932">
    <property type="entry name" value="Neur_chan_memb"/>
    <property type="match status" value="1"/>
</dbReference>
<dbReference type="FunFam" id="2.70.170.10:FF:000030">
    <property type="entry name" value="AcetylCholine Receptor"/>
    <property type="match status" value="1"/>
</dbReference>
<dbReference type="KEGG" id="lak:106180887"/>
<keyword evidence="4 5" id="KW-0472">Membrane</keyword>
<evidence type="ECO:0000256" key="6">
    <source>
        <dbReference type="SAM" id="MobiDB-lite"/>
    </source>
</evidence>
<dbReference type="Pfam" id="PF02931">
    <property type="entry name" value="Neur_chan_LBD"/>
    <property type="match status" value="1"/>
</dbReference>
<dbReference type="AlphaFoldDB" id="A0A2R2MJC5"/>
<keyword evidence="5" id="KW-0407">Ion channel</keyword>
<evidence type="ECO:0000259" key="7">
    <source>
        <dbReference type="Pfam" id="PF02931"/>
    </source>
</evidence>
<dbReference type="PRINTS" id="PR00252">
    <property type="entry name" value="NRIONCHANNEL"/>
</dbReference>
<comment type="similarity">
    <text evidence="5">Belongs to the ligand-gated ion channel (TC 1.A.9) family.</text>
</comment>
<dbReference type="PROSITE" id="PS00236">
    <property type="entry name" value="NEUROTR_ION_CHANNEL"/>
    <property type="match status" value="1"/>
</dbReference>
<dbReference type="SUPFAM" id="SSF90112">
    <property type="entry name" value="Neurotransmitter-gated ion-channel transmembrane pore"/>
    <property type="match status" value="1"/>
</dbReference>
<feature type="domain" description="Neurotransmitter-gated ion-channel transmembrane" evidence="8">
    <location>
        <begin position="200"/>
        <end position="439"/>
    </location>
</feature>
<evidence type="ECO:0000259" key="8">
    <source>
        <dbReference type="Pfam" id="PF02932"/>
    </source>
</evidence>
<dbReference type="InterPro" id="IPR006201">
    <property type="entry name" value="Neur_channel"/>
</dbReference>
<name>A0A2R2MJC5_LINAN</name>
<evidence type="ECO:0000256" key="5">
    <source>
        <dbReference type="RuleBase" id="RU000687"/>
    </source>
</evidence>
<keyword evidence="2 5" id="KW-0812">Transmembrane</keyword>
<feature type="transmembrane region" description="Helical" evidence="5">
    <location>
        <begin position="194"/>
        <end position="219"/>
    </location>
</feature>
<feature type="compositionally biased region" description="Basic and acidic residues" evidence="6">
    <location>
        <begin position="322"/>
        <end position="338"/>
    </location>
</feature>
<dbReference type="CDD" id="cd19051">
    <property type="entry name" value="LGIC_TM_cation"/>
    <property type="match status" value="1"/>
</dbReference>
<dbReference type="InterPro" id="IPR036719">
    <property type="entry name" value="Neuro-gated_channel_TM_sf"/>
</dbReference>
<reference evidence="10" key="1">
    <citation type="submission" date="2025-08" db="UniProtKB">
        <authorList>
            <consortium name="RefSeq"/>
        </authorList>
    </citation>
    <scope>IDENTIFICATION</scope>
    <source>
        <tissue evidence="10">Gonads</tissue>
    </source>
</reference>
<evidence type="ECO:0000313" key="9">
    <source>
        <dbReference type="Proteomes" id="UP000085678"/>
    </source>
</evidence>
<sequence>MEAQLSEDLLSNYSATARPVTNASHPVLLRVGFALNQIIDLLWTDEFLQWNASDYQGLSEIRISTAEIWMPDLTLYNDVREEERGLDQYKVTVYPNGAVYWLTPNILKTYCKLDVTYFPYDQQVCPFKFGSWSYHGFQLDVTNRSASGDTSSFVDNGEWELVDIPVRRHVVMYGCCPEPYPDVTFYIVIKRRSLYYIFNIVLPCVLISSIALVVFYLPPESGEKIALVITVLLALTVFMLLIAEIMPPQSEVVPLIGQYFIGAIVLLSLSTALTVYVMTLYHSGNHARPVPGWLRKVAFRWLATILCMRATVKRKARVHPAISEKKDQPQHNDKETSDTKQTSVWTTSNNANDHSQTTPFSNTRDEKLTDDNVTQTKGDAEETNTLLRKILHHFSALVTSMADHKAHESIETEWHIVAKIIDRLLLVLFFTMTVTLNLFFLCFRPSYEYSVD</sequence>
<feature type="transmembrane region" description="Helical" evidence="5">
    <location>
        <begin position="225"/>
        <end position="247"/>
    </location>
</feature>
<dbReference type="GO" id="GO:0005230">
    <property type="term" value="F:extracellular ligand-gated monoatomic ion channel activity"/>
    <property type="evidence" value="ECO:0007669"/>
    <property type="project" value="InterPro"/>
</dbReference>
<dbReference type="SUPFAM" id="SSF63712">
    <property type="entry name" value="Nicotinic receptor ligand binding domain-like"/>
    <property type="match status" value="1"/>
</dbReference>
<protein>
    <submittedName>
        <fullName evidence="10">Neuronal acetylcholine receptor subunit alpha-9-like</fullName>
    </submittedName>
</protein>
<dbReference type="InterPro" id="IPR018000">
    <property type="entry name" value="Neurotransmitter_ion_chnl_CS"/>
</dbReference>
<dbReference type="Proteomes" id="UP000085678">
    <property type="component" value="Unplaced"/>
</dbReference>
<feature type="region of interest" description="Disordered" evidence="6">
    <location>
        <begin position="319"/>
        <end position="379"/>
    </location>
</feature>
<dbReference type="InterPro" id="IPR006202">
    <property type="entry name" value="Neur_chan_lig-bd"/>
</dbReference>
<evidence type="ECO:0000256" key="4">
    <source>
        <dbReference type="ARBA" id="ARBA00023136"/>
    </source>
</evidence>
<dbReference type="CDD" id="cd18997">
    <property type="entry name" value="LGIC_ECD_nAChR"/>
    <property type="match status" value="1"/>
</dbReference>
<dbReference type="GO" id="GO:0016020">
    <property type="term" value="C:membrane"/>
    <property type="evidence" value="ECO:0007669"/>
    <property type="project" value="UniProtKB-SubCell"/>
</dbReference>
<feature type="compositionally biased region" description="Polar residues" evidence="6">
    <location>
        <begin position="339"/>
        <end position="362"/>
    </location>
</feature>
<dbReference type="NCBIfam" id="TIGR00860">
    <property type="entry name" value="LIC"/>
    <property type="match status" value="1"/>
</dbReference>
<dbReference type="OrthoDB" id="5975154at2759"/>
<keyword evidence="5" id="KW-0406">Ion transport</keyword>
<keyword evidence="3 5" id="KW-1133">Transmembrane helix</keyword>
<evidence type="ECO:0000256" key="1">
    <source>
        <dbReference type="ARBA" id="ARBA00004141"/>
    </source>
</evidence>
<dbReference type="InterPro" id="IPR036734">
    <property type="entry name" value="Neur_chan_lig-bd_sf"/>
</dbReference>
<organism evidence="9 10">
    <name type="scientific">Lingula anatina</name>
    <name type="common">Brachiopod</name>
    <name type="synonym">Lingula unguis</name>
    <dbReference type="NCBI Taxonomy" id="7574"/>
    <lineage>
        <taxon>Eukaryota</taxon>
        <taxon>Metazoa</taxon>
        <taxon>Spiralia</taxon>
        <taxon>Lophotrochozoa</taxon>
        <taxon>Brachiopoda</taxon>
        <taxon>Linguliformea</taxon>
        <taxon>Lingulata</taxon>
        <taxon>Lingulida</taxon>
        <taxon>Linguloidea</taxon>
        <taxon>Lingulidae</taxon>
        <taxon>Lingula</taxon>
    </lineage>
</organism>
<feature type="transmembrane region" description="Helical" evidence="5">
    <location>
        <begin position="424"/>
        <end position="447"/>
    </location>
</feature>
<accession>A0A2R2MJC5</accession>
<feature type="domain" description="Neurotransmitter-gated ion-channel ligand-binding" evidence="7">
    <location>
        <begin position="3"/>
        <end position="192"/>
    </location>
</feature>
<evidence type="ECO:0000313" key="10">
    <source>
        <dbReference type="RefSeq" id="XP_023930299.1"/>
    </source>
</evidence>
<evidence type="ECO:0000256" key="2">
    <source>
        <dbReference type="ARBA" id="ARBA00022692"/>
    </source>
</evidence>
<dbReference type="PANTHER" id="PTHR18945">
    <property type="entry name" value="NEUROTRANSMITTER GATED ION CHANNEL"/>
    <property type="match status" value="1"/>
</dbReference>
<dbReference type="STRING" id="7574.A0A2R2MJC5"/>
<dbReference type="FunFam" id="1.20.58.390:FF:000073">
    <property type="entry name" value="Neuronal acetylcholine receptor subunit alpha-9-II"/>
    <property type="match status" value="1"/>
</dbReference>
<dbReference type="InterPro" id="IPR038050">
    <property type="entry name" value="Neuro_actylchol_rec"/>
</dbReference>
<dbReference type="InterPro" id="IPR006029">
    <property type="entry name" value="Neurotrans-gated_channel_TM"/>
</dbReference>
<dbReference type="Gene3D" id="2.70.170.10">
    <property type="entry name" value="Neurotransmitter-gated ion-channel ligand-binding domain"/>
    <property type="match status" value="1"/>
</dbReference>
<evidence type="ECO:0000256" key="3">
    <source>
        <dbReference type="ARBA" id="ARBA00022989"/>
    </source>
</evidence>
<comment type="subcellular location">
    <subcellularLocation>
        <location evidence="1">Membrane</location>
        <topology evidence="1">Multi-pass membrane protein</topology>
    </subcellularLocation>
</comment>
<dbReference type="InParanoid" id="A0A2R2MJC5"/>
<gene>
    <name evidence="10" type="primary">LOC106180887</name>
</gene>
<dbReference type="Gene3D" id="1.20.58.390">
    <property type="entry name" value="Neurotransmitter-gated ion-channel transmembrane domain"/>
    <property type="match status" value="2"/>
</dbReference>
<dbReference type="GeneID" id="106180887"/>
<keyword evidence="5" id="KW-0813">Transport</keyword>